<feature type="signal peptide" evidence="3">
    <location>
        <begin position="1"/>
        <end position="24"/>
    </location>
</feature>
<keyword evidence="2" id="KW-0812">Transmembrane</keyword>
<reference evidence="4 5" key="1">
    <citation type="submission" date="2024-07" db="EMBL/GenBank/DDBJ databases">
        <title>Section-level genome sequencing and comparative genomics of Aspergillus sections Usti and Cavernicolus.</title>
        <authorList>
            <consortium name="Lawrence Berkeley National Laboratory"/>
            <person name="Nybo J.L."/>
            <person name="Vesth T.C."/>
            <person name="Theobald S."/>
            <person name="Frisvad J.C."/>
            <person name="Larsen T.O."/>
            <person name="Kjaerboelling I."/>
            <person name="Rothschild-Mancinelli K."/>
            <person name="Lyhne E.K."/>
            <person name="Kogle M.E."/>
            <person name="Barry K."/>
            <person name="Clum A."/>
            <person name="Na H."/>
            <person name="Ledsgaard L."/>
            <person name="Lin J."/>
            <person name="Lipzen A."/>
            <person name="Kuo A."/>
            <person name="Riley R."/>
            <person name="Mondo S."/>
            <person name="Labutti K."/>
            <person name="Haridas S."/>
            <person name="Pangalinan J."/>
            <person name="Salamov A.A."/>
            <person name="Simmons B.A."/>
            <person name="Magnuson J.K."/>
            <person name="Chen J."/>
            <person name="Drula E."/>
            <person name="Henrissat B."/>
            <person name="Wiebenga A."/>
            <person name="Lubbers R.J."/>
            <person name="Gomes A.C."/>
            <person name="Makela M.R."/>
            <person name="Stajich J."/>
            <person name="Grigoriev I.V."/>
            <person name="Mortensen U.H."/>
            <person name="De Vries R.P."/>
            <person name="Baker S.E."/>
            <person name="Andersen M.R."/>
        </authorList>
    </citation>
    <scope>NUCLEOTIDE SEQUENCE [LARGE SCALE GENOMIC DNA]</scope>
    <source>
        <strain evidence="4 5">CBS 209.92</strain>
    </source>
</reference>
<comment type="caution">
    <text evidence="4">The sequence shown here is derived from an EMBL/GenBank/DDBJ whole genome shotgun (WGS) entry which is preliminary data.</text>
</comment>
<keyword evidence="5" id="KW-1185">Reference proteome</keyword>
<organism evidence="4 5">
    <name type="scientific">Aspergillus keveii</name>
    <dbReference type="NCBI Taxonomy" id="714993"/>
    <lineage>
        <taxon>Eukaryota</taxon>
        <taxon>Fungi</taxon>
        <taxon>Dikarya</taxon>
        <taxon>Ascomycota</taxon>
        <taxon>Pezizomycotina</taxon>
        <taxon>Eurotiomycetes</taxon>
        <taxon>Eurotiomycetidae</taxon>
        <taxon>Eurotiales</taxon>
        <taxon>Aspergillaceae</taxon>
        <taxon>Aspergillus</taxon>
        <taxon>Aspergillus subgen. Nidulantes</taxon>
    </lineage>
</organism>
<evidence type="ECO:0000256" key="1">
    <source>
        <dbReference type="SAM" id="MobiDB-lite"/>
    </source>
</evidence>
<feature type="region of interest" description="Disordered" evidence="1">
    <location>
        <begin position="383"/>
        <end position="426"/>
    </location>
</feature>
<feature type="transmembrane region" description="Helical" evidence="2">
    <location>
        <begin position="357"/>
        <end position="374"/>
    </location>
</feature>
<accession>A0ABR4FNP7</accession>
<gene>
    <name evidence="4" type="ORF">BJX66DRAFT_316003</name>
</gene>
<sequence>MITLPAWSLLVTLTAGLLPTNVLAGICDPPDPSYKGWNITNQAQLDALSECTTLDGRLSIWHSYEGPFVLRNVQNLTGSISAFPTNKWPAPRVTSIELPDLLHMTWAWMDMRTLASFSAPKLISAEAIEVYRSAPESTVDLSSLRSVEQSLHLAGDFASIELSSLYNASTLYICNHRCLNTPAWEDPEAPQALDINLPSLEIAGLALGGRISSISAPRLRTISSNGMYLDVLTPIALTFPRLQSIQSGFHITGSVLNLHIPKLQNMTYMNFISWSPNHFRLSAESLVSIDLDGDFASIEMPYLRSYTSIRIKTKDFFDCDGFIKQLNRRAGGDDSEFHCSSPQRRDGPPPMDPHDKAAFAVIGLALVALIVVLLKRKRGNPKPCRYSNGNPGVPDESEVGLLSSAPGDRESDIPLPAYSSNTPSAP</sequence>
<keyword evidence="2" id="KW-0472">Membrane</keyword>
<protein>
    <recommendedName>
        <fullName evidence="6">GPI anchored protein</fullName>
    </recommendedName>
</protein>
<feature type="chain" id="PRO_5047049923" description="GPI anchored protein" evidence="3">
    <location>
        <begin position="25"/>
        <end position="426"/>
    </location>
</feature>
<dbReference type="Proteomes" id="UP001610563">
    <property type="component" value="Unassembled WGS sequence"/>
</dbReference>
<evidence type="ECO:0000313" key="4">
    <source>
        <dbReference type="EMBL" id="KAL2784870.1"/>
    </source>
</evidence>
<evidence type="ECO:0000256" key="2">
    <source>
        <dbReference type="SAM" id="Phobius"/>
    </source>
</evidence>
<keyword evidence="2" id="KW-1133">Transmembrane helix</keyword>
<evidence type="ECO:0000256" key="3">
    <source>
        <dbReference type="SAM" id="SignalP"/>
    </source>
</evidence>
<dbReference type="EMBL" id="JBFTWV010000163">
    <property type="protein sequence ID" value="KAL2784870.1"/>
    <property type="molecule type" value="Genomic_DNA"/>
</dbReference>
<name>A0ABR4FNP7_9EURO</name>
<keyword evidence="3" id="KW-0732">Signal</keyword>
<evidence type="ECO:0000313" key="5">
    <source>
        <dbReference type="Proteomes" id="UP001610563"/>
    </source>
</evidence>
<evidence type="ECO:0008006" key="6">
    <source>
        <dbReference type="Google" id="ProtNLM"/>
    </source>
</evidence>
<proteinExistence type="predicted"/>
<feature type="region of interest" description="Disordered" evidence="1">
    <location>
        <begin position="330"/>
        <end position="354"/>
    </location>
</feature>